<dbReference type="OrthoDB" id="40579at2759"/>
<dbReference type="AlphaFoldDB" id="A0A6G1K968"/>
<dbReference type="Gene3D" id="3.40.50.1000">
    <property type="entry name" value="HAD superfamily/HAD-like"/>
    <property type="match status" value="1"/>
</dbReference>
<proteinExistence type="predicted"/>
<reference evidence="1" key="1">
    <citation type="journal article" date="2020" name="Stud. Mycol.">
        <title>101 Dothideomycetes genomes: a test case for predicting lifestyles and emergence of pathogens.</title>
        <authorList>
            <person name="Haridas S."/>
            <person name="Albert R."/>
            <person name="Binder M."/>
            <person name="Bloem J."/>
            <person name="Labutti K."/>
            <person name="Salamov A."/>
            <person name="Andreopoulos B."/>
            <person name="Baker S."/>
            <person name="Barry K."/>
            <person name="Bills G."/>
            <person name="Bluhm B."/>
            <person name="Cannon C."/>
            <person name="Castanera R."/>
            <person name="Culley D."/>
            <person name="Daum C."/>
            <person name="Ezra D."/>
            <person name="Gonzalez J."/>
            <person name="Henrissat B."/>
            <person name="Kuo A."/>
            <person name="Liang C."/>
            <person name="Lipzen A."/>
            <person name="Lutzoni F."/>
            <person name="Magnuson J."/>
            <person name="Mondo S."/>
            <person name="Nolan M."/>
            <person name="Ohm R."/>
            <person name="Pangilinan J."/>
            <person name="Park H.-J."/>
            <person name="Ramirez L."/>
            <person name="Alfaro M."/>
            <person name="Sun H."/>
            <person name="Tritt A."/>
            <person name="Yoshinaga Y."/>
            <person name="Zwiers L.-H."/>
            <person name="Turgeon B."/>
            <person name="Goodwin S."/>
            <person name="Spatafora J."/>
            <person name="Crous P."/>
            <person name="Grigoriev I."/>
        </authorList>
    </citation>
    <scope>NUCLEOTIDE SEQUENCE</scope>
    <source>
        <strain evidence="1">CBS 279.74</strain>
    </source>
</reference>
<dbReference type="SUPFAM" id="SSF56784">
    <property type="entry name" value="HAD-like"/>
    <property type="match status" value="1"/>
</dbReference>
<dbReference type="InterPro" id="IPR036412">
    <property type="entry name" value="HAD-like_sf"/>
</dbReference>
<protein>
    <submittedName>
        <fullName evidence="1">Uncharacterized protein</fullName>
    </submittedName>
</protein>
<dbReference type="EMBL" id="MU005770">
    <property type="protein sequence ID" value="KAF2709354.1"/>
    <property type="molecule type" value="Genomic_DNA"/>
</dbReference>
<evidence type="ECO:0000313" key="2">
    <source>
        <dbReference type="Proteomes" id="UP000799428"/>
    </source>
</evidence>
<gene>
    <name evidence="1" type="ORF">K504DRAFT_490870</name>
</gene>
<keyword evidence="2" id="KW-1185">Reference proteome</keyword>
<name>A0A6G1K968_9PLEO</name>
<dbReference type="Proteomes" id="UP000799428">
    <property type="component" value="Unassembled WGS sequence"/>
</dbReference>
<accession>A0A6G1K968</accession>
<evidence type="ECO:0000313" key="1">
    <source>
        <dbReference type="EMBL" id="KAF2709354.1"/>
    </source>
</evidence>
<dbReference type="InterPro" id="IPR023214">
    <property type="entry name" value="HAD_sf"/>
</dbReference>
<organism evidence="1 2">
    <name type="scientific">Pleomassaria siparia CBS 279.74</name>
    <dbReference type="NCBI Taxonomy" id="1314801"/>
    <lineage>
        <taxon>Eukaryota</taxon>
        <taxon>Fungi</taxon>
        <taxon>Dikarya</taxon>
        <taxon>Ascomycota</taxon>
        <taxon>Pezizomycotina</taxon>
        <taxon>Dothideomycetes</taxon>
        <taxon>Pleosporomycetidae</taxon>
        <taxon>Pleosporales</taxon>
        <taxon>Pleomassariaceae</taxon>
        <taxon>Pleomassaria</taxon>
    </lineage>
</organism>
<sequence>MDGFCGLSWFLPRQSGLASSTWTGSSWRQLGRRIITLCTNRPVEKYARPAFTRSIRFDSIRVESSSWDASQTRRVATYKFSTTGPKLSIDSPRASSLIYAGVEGRNATRGFQGCEPFLPGAANKASASCQAAAAAAAVQREEFFLGRLDYKIHDCDRVEGSRRLTYTYLIALPVVERGGWRRGQGHSLCLTKCLVFEDGVAGAEAGRRADMRVVWVPHQDVAAEYGNKQKHVLAGRVVNACARRRLAIGSS</sequence>